<keyword evidence="5" id="KW-0539">Nucleus</keyword>
<reference evidence="7 8" key="1">
    <citation type="submission" date="2019-09" db="EMBL/GenBank/DDBJ databases">
        <title>A chromosome-level genome assembly of the Chinese tupelo Nyssa sinensis.</title>
        <authorList>
            <person name="Yang X."/>
            <person name="Kang M."/>
            <person name="Yang Y."/>
            <person name="Xiong H."/>
            <person name="Wang M."/>
            <person name="Zhang Z."/>
            <person name="Wang Z."/>
            <person name="Wu H."/>
            <person name="Ma T."/>
            <person name="Liu J."/>
            <person name="Xi Z."/>
        </authorList>
    </citation>
    <scope>NUCLEOTIDE SEQUENCE [LARGE SCALE GENOMIC DNA]</scope>
    <source>
        <strain evidence="7">J267</strain>
        <tissue evidence="7">Leaf</tissue>
    </source>
</reference>
<dbReference type="Gene3D" id="3.80.10.10">
    <property type="entry name" value="Ribonuclease Inhibitor"/>
    <property type="match status" value="2"/>
</dbReference>
<dbReference type="InterPro" id="IPR011705">
    <property type="entry name" value="BACK"/>
</dbReference>
<name>A0A5J4ZDM7_9ASTE</name>
<comment type="subcellular location">
    <subcellularLocation>
        <location evidence="2">Nucleus</location>
    </subcellularLocation>
</comment>
<evidence type="ECO:0000256" key="5">
    <source>
        <dbReference type="ARBA" id="ARBA00023242"/>
    </source>
</evidence>
<dbReference type="Gene3D" id="3.30.710.10">
    <property type="entry name" value="Potassium Channel Kv1.1, Chain A"/>
    <property type="match status" value="1"/>
</dbReference>
<dbReference type="SUPFAM" id="SSF54695">
    <property type="entry name" value="POZ domain"/>
    <property type="match status" value="1"/>
</dbReference>
<comment type="function">
    <text evidence="1">May act as a substrate-specific adapter of an E3 ubiquitin-protein ligase complex (CUL3-RBX1-BTB) which mediates the ubiquitination and subsequent proteasomal degradation of target proteins.</text>
</comment>
<dbReference type="GO" id="GO:0000398">
    <property type="term" value="P:mRNA splicing, via spliceosome"/>
    <property type="evidence" value="ECO:0007669"/>
    <property type="project" value="TreeGrafter"/>
</dbReference>
<dbReference type="PANTHER" id="PTHR19411">
    <property type="entry name" value="PROTEIN BUD31-RELATED"/>
    <property type="match status" value="1"/>
</dbReference>
<dbReference type="SUPFAM" id="SSF52047">
    <property type="entry name" value="RNI-like"/>
    <property type="match status" value="2"/>
</dbReference>
<comment type="similarity">
    <text evidence="4">Belongs to the BUD31 (G10) family.</text>
</comment>
<dbReference type="CDD" id="cd18186">
    <property type="entry name" value="BTB_POZ_ZBTB_KLHL-like"/>
    <property type="match status" value="1"/>
</dbReference>
<evidence type="ECO:0000256" key="2">
    <source>
        <dbReference type="ARBA" id="ARBA00004123"/>
    </source>
</evidence>
<dbReference type="GO" id="GO:0005681">
    <property type="term" value="C:spliceosomal complex"/>
    <property type="evidence" value="ECO:0007669"/>
    <property type="project" value="TreeGrafter"/>
</dbReference>
<feature type="domain" description="BACK" evidence="6">
    <location>
        <begin position="146"/>
        <end position="254"/>
    </location>
</feature>
<dbReference type="Pfam" id="PF01125">
    <property type="entry name" value="BUD31"/>
    <property type="match status" value="1"/>
</dbReference>
<dbReference type="PRINTS" id="PR00322">
    <property type="entry name" value="G10"/>
</dbReference>
<dbReference type="InterPro" id="IPR001748">
    <property type="entry name" value="BUD31"/>
</dbReference>
<dbReference type="InterPro" id="IPR000210">
    <property type="entry name" value="BTB/POZ_dom"/>
</dbReference>
<comment type="pathway">
    <text evidence="3">Protein modification; protein ubiquitination.</text>
</comment>
<evidence type="ECO:0000256" key="1">
    <source>
        <dbReference type="ARBA" id="ARBA00002668"/>
    </source>
</evidence>
<dbReference type="Pfam" id="PF07707">
    <property type="entry name" value="BACK"/>
    <property type="match status" value="1"/>
</dbReference>
<gene>
    <name evidence="7" type="ORF">F0562_016801</name>
</gene>
<proteinExistence type="inferred from homology"/>
<accession>A0A5J4ZDM7</accession>
<protein>
    <recommendedName>
        <fullName evidence="6">BACK domain-containing protein</fullName>
    </recommendedName>
</protein>
<dbReference type="PANTHER" id="PTHR19411:SF0">
    <property type="entry name" value="PROTEIN BUD31 HOMOLOG"/>
    <property type="match status" value="1"/>
</dbReference>
<evidence type="ECO:0000313" key="7">
    <source>
        <dbReference type="EMBL" id="KAA8516693.1"/>
    </source>
</evidence>
<dbReference type="Proteomes" id="UP000325577">
    <property type="component" value="Linkage Group LG8"/>
</dbReference>
<dbReference type="InterPro" id="IPR011333">
    <property type="entry name" value="SKP1/BTB/POZ_sf"/>
</dbReference>
<keyword evidence="8" id="KW-1185">Reference proteome</keyword>
<evidence type="ECO:0000313" key="8">
    <source>
        <dbReference type="Proteomes" id="UP000325577"/>
    </source>
</evidence>
<dbReference type="InterPro" id="IPR032675">
    <property type="entry name" value="LRR_dom_sf"/>
</dbReference>
<dbReference type="EMBL" id="CM018051">
    <property type="protein sequence ID" value="KAA8516693.1"/>
    <property type="molecule type" value="Genomic_DNA"/>
</dbReference>
<dbReference type="SMART" id="SM00875">
    <property type="entry name" value="BACK"/>
    <property type="match status" value="1"/>
</dbReference>
<evidence type="ECO:0000259" key="6">
    <source>
        <dbReference type="SMART" id="SM00875"/>
    </source>
</evidence>
<dbReference type="AlphaFoldDB" id="A0A5J4ZDM7"/>
<dbReference type="SMART" id="SM00367">
    <property type="entry name" value="LRR_CC"/>
    <property type="match status" value="8"/>
</dbReference>
<dbReference type="OrthoDB" id="775260at2759"/>
<evidence type="ECO:0000256" key="3">
    <source>
        <dbReference type="ARBA" id="ARBA00004906"/>
    </source>
</evidence>
<dbReference type="InterPro" id="IPR006553">
    <property type="entry name" value="Leu-rich_rpt_Cys-con_subtyp"/>
</dbReference>
<organism evidence="7 8">
    <name type="scientific">Nyssa sinensis</name>
    <dbReference type="NCBI Taxonomy" id="561372"/>
    <lineage>
        <taxon>Eukaryota</taxon>
        <taxon>Viridiplantae</taxon>
        <taxon>Streptophyta</taxon>
        <taxon>Embryophyta</taxon>
        <taxon>Tracheophyta</taxon>
        <taxon>Spermatophyta</taxon>
        <taxon>Magnoliopsida</taxon>
        <taxon>eudicotyledons</taxon>
        <taxon>Gunneridae</taxon>
        <taxon>Pentapetalae</taxon>
        <taxon>asterids</taxon>
        <taxon>Cornales</taxon>
        <taxon>Nyssaceae</taxon>
        <taxon>Nyssa</taxon>
    </lineage>
</organism>
<sequence length="993" mass="111667">MTWWFSNVSILSKRNQRPISRRLSVSTAEISSWDLPTILCHQIVKIKANRNRLIEQSSYFNGLLGGSFRESYLDHISIQWNLETLMSVLKFMFGYPDDVTRDNFLPLFEGALFFGVEMLILKCKIWLSEVTSSRGLGSMQIQLYDLIRIWKFGLEHANDFIPELCTSYLAKNFMWAMSCNSFGDVPYNLLLSCIKHSQLTVDSERHLCDALQVWLASDTERSESLSSPKGDCMDILKQIRLSLLPLWFAAGQRQCCYFSKFADESIDNVLGIMKYPCTSSLTALGDGDLCHLRIRLTEYTKKVDLSGCPQFKPAILLLSMLPLSYSMDTKLRETFEQSSINLEHLDGDQYQISWGLWSTSSFDAVQEKCPLLSEVDLTVDISPVIPSQVSIVSSCPATMQRISTVNFGINNYPSNATLSYMSRPLLSNITKLTLEGRIDVSDSDLQNIAEFCVSLCYLNLKGCTSVTDAGISVLLLRCMELHSIVACDTSFGQNSILALCSTTPTVDNCAASQIEKKHSQSLAYKLQTLHMGGCKGINETSLSELMSQTHMLKSLCLREIQLVDNALYSFSGSSLEMLNISSTKVSDAALAHIVRGNPGLKCLKARDCHNLFQNESKTQGGEFPSSSYSCTELFFELGKTCKLEEIALGWGLSGFSMEVLKPAIAMLRAMTVGLGGSLGHDVLKLLPTVCPFLESLILYYQVISDCIIINIVESLRHLQVLALCYCLGEISSLSFKFSMPNLRKLRLERVTPWMSSDDLVILTQNCANLIKLSLLGCRLLNSDSQQIISNGWPGLISIHLEDCGEVTKNGVASLFNCRAIEDLLLRHNGPGIQRNFIVDAASKMPMLRKLSLDLCDASEGDFEIPTCEGEIMPKVKTNRVKYPEGWELIEPTLSELQAKMREAENDPHDGKRKCEALWPIFKIVHQKSRYIFDLYHRRKEISKELYEFCLEQSYADRNLIAKWKKPGYERLCCLRCMQPRDHNFQTTCVCPSS</sequence>
<dbReference type="Gene3D" id="1.25.40.420">
    <property type="match status" value="1"/>
</dbReference>
<dbReference type="Pfam" id="PF00651">
    <property type="entry name" value="BTB"/>
    <property type="match status" value="1"/>
</dbReference>
<evidence type="ECO:0000256" key="4">
    <source>
        <dbReference type="ARBA" id="ARBA00005287"/>
    </source>
</evidence>